<dbReference type="Proteomes" id="UP000499080">
    <property type="component" value="Unassembled WGS sequence"/>
</dbReference>
<evidence type="ECO:0000256" key="1">
    <source>
        <dbReference type="ARBA" id="ARBA00004362"/>
    </source>
</evidence>
<evidence type="ECO:0000256" key="2">
    <source>
        <dbReference type="ARBA" id="ARBA00005995"/>
    </source>
</evidence>
<dbReference type="PANTHER" id="PTHR43563:SF1">
    <property type="entry name" value="AMINE OXIDASE [FLAVIN-CONTAINING] B"/>
    <property type="match status" value="1"/>
</dbReference>
<dbReference type="GO" id="GO:0005741">
    <property type="term" value="C:mitochondrial outer membrane"/>
    <property type="evidence" value="ECO:0007669"/>
    <property type="project" value="UniProtKB-SubCell"/>
</dbReference>
<organism evidence="7 8">
    <name type="scientific">Araneus ventricosus</name>
    <name type="common">Orbweaver spider</name>
    <name type="synonym">Epeira ventricosa</name>
    <dbReference type="NCBI Taxonomy" id="182803"/>
    <lineage>
        <taxon>Eukaryota</taxon>
        <taxon>Metazoa</taxon>
        <taxon>Ecdysozoa</taxon>
        <taxon>Arthropoda</taxon>
        <taxon>Chelicerata</taxon>
        <taxon>Arachnida</taxon>
        <taxon>Araneae</taxon>
        <taxon>Araneomorphae</taxon>
        <taxon>Entelegynae</taxon>
        <taxon>Araneoidea</taxon>
        <taxon>Araneidae</taxon>
        <taxon>Araneus</taxon>
    </lineage>
</organism>
<dbReference type="PANTHER" id="PTHR43563">
    <property type="entry name" value="AMINE OXIDASE"/>
    <property type="match status" value="1"/>
</dbReference>
<evidence type="ECO:0000313" key="7">
    <source>
        <dbReference type="EMBL" id="GBN90361.1"/>
    </source>
</evidence>
<evidence type="ECO:0000313" key="6">
    <source>
        <dbReference type="EMBL" id="GBN89952.1"/>
    </source>
</evidence>
<dbReference type="SUPFAM" id="SSF51905">
    <property type="entry name" value="FAD/NAD(P)-binding domain"/>
    <property type="match status" value="1"/>
</dbReference>
<evidence type="ECO:0000259" key="5">
    <source>
        <dbReference type="Pfam" id="PF01593"/>
    </source>
</evidence>
<name>A0A4Y2SR39_ARAVE</name>
<dbReference type="InterPro" id="IPR002937">
    <property type="entry name" value="Amino_oxidase"/>
</dbReference>
<comment type="catalytic activity">
    <reaction evidence="4">
        <text>a secondary aliphatic amine + O2 + H2O = a primary amine + an aldehyde + H2O2</text>
        <dbReference type="Rhea" id="RHEA:26414"/>
        <dbReference type="ChEBI" id="CHEBI:15377"/>
        <dbReference type="ChEBI" id="CHEBI:15379"/>
        <dbReference type="ChEBI" id="CHEBI:16240"/>
        <dbReference type="ChEBI" id="CHEBI:17478"/>
        <dbReference type="ChEBI" id="CHEBI:58855"/>
        <dbReference type="ChEBI" id="CHEBI:65296"/>
        <dbReference type="EC" id="1.4.3.4"/>
    </reaction>
</comment>
<sequence length="112" mass="12372">MTDCDVIVVGAGISGLSAAKLLKDYGINVLVLEARDRVGGRTLTKRSPEVNYVDIGGAYIGPTQNNILRMAKELGVDYYNIKEDADLLLYRNVSLNSFQTYIKFPVQLANSW</sequence>
<proteinExistence type="inferred from homology"/>
<keyword evidence="8" id="KW-1185">Reference proteome</keyword>
<comment type="similarity">
    <text evidence="2">Belongs to the flavin monoamine oxidase family.</text>
</comment>
<dbReference type="GO" id="GO:0097621">
    <property type="term" value="F:monoamine oxidase activity"/>
    <property type="evidence" value="ECO:0007669"/>
    <property type="project" value="UniProtKB-EC"/>
</dbReference>
<protein>
    <recommendedName>
        <fullName evidence="3">monoamine oxidase</fullName>
        <ecNumber evidence="3">1.4.3.4</ecNumber>
    </recommendedName>
</protein>
<dbReference type="EMBL" id="BGPR01023063">
    <property type="protein sequence ID" value="GBN89952.1"/>
    <property type="molecule type" value="Genomic_DNA"/>
</dbReference>
<dbReference type="InterPro" id="IPR050703">
    <property type="entry name" value="Flavin_MAO"/>
</dbReference>
<accession>A0A4Y2SR39</accession>
<evidence type="ECO:0000256" key="4">
    <source>
        <dbReference type="ARBA" id="ARBA00048448"/>
    </source>
</evidence>
<dbReference type="Gene3D" id="3.50.50.60">
    <property type="entry name" value="FAD/NAD(P)-binding domain"/>
    <property type="match status" value="1"/>
</dbReference>
<dbReference type="Gene3D" id="3.90.660.10">
    <property type="match status" value="1"/>
</dbReference>
<evidence type="ECO:0000313" key="8">
    <source>
        <dbReference type="Proteomes" id="UP000499080"/>
    </source>
</evidence>
<dbReference type="EC" id="1.4.3.4" evidence="3"/>
<dbReference type="EMBL" id="BGPR01023288">
    <property type="protein sequence ID" value="GBN90361.1"/>
    <property type="molecule type" value="Genomic_DNA"/>
</dbReference>
<feature type="domain" description="Amine oxidase" evidence="5">
    <location>
        <begin position="13"/>
        <end position="79"/>
    </location>
</feature>
<reference evidence="7 8" key="1">
    <citation type="journal article" date="2019" name="Sci. Rep.">
        <title>Orb-weaving spider Araneus ventricosus genome elucidates the spidroin gene catalogue.</title>
        <authorList>
            <person name="Kono N."/>
            <person name="Nakamura H."/>
            <person name="Ohtoshi R."/>
            <person name="Moran D.A.P."/>
            <person name="Shinohara A."/>
            <person name="Yoshida Y."/>
            <person name="Fujiwara M."/>
            <person name="Mori M."/>
            <person name="Tomita M."/>
            <person name="Arakawa K."/>
        </authorList>
    </citation>
    <scope>NUCLEOTIDE SEQUENCE [LARGE SCALE GENOMIC DNA]</scope>
</reference>
<dbReference type="Pfam" id="PF01593">
    <property type="entry name" value="Amino_oxidase"/>
    <property type="match status" value="1"/>
</dbReference>
<dbReference type="OrthoDB" id="6434802at2759"/>
<comment type="caution">
    <text evidence="7">The sequence shown here is derived from an EMBL/GenBank/DDBJ whole genome shotgun (WGS) entry which is preliminary data.</text>
</comment>
<gene>
    <name evidence="7" type="primary">MAOA_3</name>
    <name evidence="6" type="synonym">MAOA_2</name>
    <name evidence="7" type="ORF">AVEN_59828_1</name>
    <name evidence="6" type="ORF">AVEN_78895_1</name>
</gene>
<evidence type="ECO:0000256" key="3">
    <source>
        <dbReference type="ARBA" id="ARBA00012804"/>
    </source>
</evidence>
<dbReference type="AlphaFoldDB" id="A0A4Y2SR39"/>
<dbReference type="InterPro" id="IPR036188">
    <property type="entry name" value="FAD/NAD-bd_sf"/>
</dbReference>
<comment type="subcellular location">
    <subcellularLocation>
        <location evidence="1">Mitochondrion outer membrane</location>
        <topology evidence="1">Single-pass type IV membrane protein</topology>
        <orientation evidence="1">Cytoplasmic side</orientation>
    </subcellularLocation>
</comment>